<evidence type="ECO:0000313" key="3">
    <source>
        <dbReference type="EMBL" id="KAG9229228.1"/>
    </source>
</evidence>
<feature type="compositionally biased region" description="Basic residues" evidence="2">
    <location>
        <begin position="17"/>
        <end position="27"/>
    </location>
</feature>
<dbReference type="EMBL" id="MU251798">
    <property type="protein sequence ID" value="KAG9229228.1"/>
    <property type="molecule type" value="Genomic_DNA"/>
</dbReference>
<name>A0A9P8C0C9_9HELO</name>
<accession>A0A9P8C0C9</accession>
<dbReference type="Pfam" id="PF07890">
    <property type="entry name" value="Rrp15p"/>
    <property type="match status" value="1"/>
</dbReference>
<dbReference type="PANTHER" id="PTHR13245">
    <property type="entry name" value="RRP15-LIKE PROTEIN"/>
    <property type="match status" value="1"/>
</dbReference>
<comment type="caution">
    <text evidence="3">The sequence shown here is derived from an EMBL/GenBank/DDBJ whole genome shotgun (WGS) entry which is preliminary data.</text>
</comment>
<dbReference type="AlphaFoldDB" id="A0A9P8C0C9"/>
<evidence type="ECO:0000256" key="2">
    <source>
        <dbReference type="SAM" id="MobiDB-lite"/>
    </source>
</evidence>
<gene>
    <name evidence="3" type="ORF">BJ875DRAFT_205205</name>
</gene>
<sequence>MAGAYSNKRKVEEGMKGKTHRPVKKFKKQTDYHSDSSEDEVKAAQDFPAVNLQDSDEEGLDAADIITGEASGTEEAPAMEEDIASEVTDASSDEASDSNSDTNSNPNLIRKRKRNDPDAFATSMSKILGSKLATSKRADPVLARSATAIETSKEITDQALERKARSKMKDDKRAALEKGRVKDVLGASTAFDAANGMGGEEAMGVSVQETMELEKKLRKTAQRGVVKLFNAVRAAQVQGEEAAREARVKGLVGHGRREEKVNEMSKKGFLDLVASGGGGLKAGGVGEA</sequence>
<dbReference type="Proteomes" id="UP000824998">
    <property type="component" value="Unassembled WGS sequence"/>
</dbReference>
<reference evidence="3" key="1">
    <citation type="journal article" date="2021" name="IMA Fungus">
        <title>Genomic characterization of three marine fungi, including Emericellopsis atlantica sp. nov. with signatures of a generalist lifestyle and marine biomass degradation.</title>
        <authorList>
            <person name="Hagestad O.C."/>
            <person name="Hou L."/>
            <person name="Andersen J.H."/>
            <person name="Hansen E.H."/>
            <person name="Altermark B."/>
            <person name="Li C."/>
            <person name="Kuhnert E."/>
            <person name="Cox R.J."/>
            <person name="Crous P.W."/>
            <person name="Spatafora J.W."/>
            <person name="Lail K."/>
            <person name="Amirebrahimi M."/>
            <person name="Lipzen A."/>
            <person name="Pangilinan J."/>
            <person name="Andreopoulos W."/>
            <person name="Hayes R.D."/>
            <person name="Ng V."/>
            <person name="Grigoriev I.V."/>
            <person name="Jackson S.A."/>
            <person name="Sutton T.D.S."/>
            <person name="Dobson A.D.W."/>
            <person name="Rama T."/>
        </authorList>
    </citation>
    <scope>NUCLEOTIDE SEQUENCE</scope>
    <source>
        <strain evidence="3">TRa018bII</strain>
    </source>
</reference>
<dbReference type="OrthoDB" id="20949at2759"/>
<keyword evidence="4" id="KW-1185">Reference proteome</keyword>
<organism evidence="3 4">
    <name type="scientific">Amylocarpus encephaloides</name>
    <dbReference type="NCBI Taxonomy" id="45428"/>
    <lineage>
        <taxon>Eukaryota</taxon>
        <taxon>Fungi</taxon>
        <taxon>Dikarya</taxon>
        <taxon>Ascomycota</taxon>
        <taxon>Pezizomycotina</taxon>
        <taxon>Leotiomycetes</taxon>
        <taxon>Helotiales</taxon>
        <taxon>Helotiales incertae sedis</taxon>
        <taxon>Amylocarpus</taxon>
    </lineage>
</organism>
<comment type="similarity">
    <text evidence="1">Belongs to the RRP15 family.</text>
</comment>
<dbReference type="PANTHER" id="PTHR13245:SF14">
    <property type="entry name" value="RRP15-LIKE PROTEIN"/>
    <property type="match status" value="1"/>
</dbReference>
<protein>
    <submittedName>
        <fullName evidence="3">Rrp15p-domain-containing protein</fullName>
    </submittedName>
</protein>
<dbReference type="InterPro" id="IPR012459">
    <property type="entry name" value="Rrp15"/>
</dbReference>
<evidence type="ECO:0000313" key="4">
    <source>
        <dbReference type="Proteomes" id="UP000824998"/>
    </source>
</evidence>
<dbReference type="GO" id="GO:0000460">
    <property type="term" value="P:maturation of 5.8S rRNA"/>
    <property type="evidence" value="ECO:0007669"/>
    <property type="project" value="TreeGrafter"/>
</dbReference>
<dbReference type="GO" id="GO:0030687">
    <property type="term" value="C:preribosome, large subunit precursor"/>
    <property type="evidence" value="ECO:0007669"/>
    <property type="project" value="TreeGrafter"/>
</dbReference>
<evidence type="ECO:0000256" key="1">
    <source>
        <dbReference type="ARBA" id="ARBA00007462"/>
    </source>
</evidence>
<proteinExistence type="inferred from homology"/>
<feature type="compositionally biased region" description="Basic and acidic residues" evidence="2">
    <location>
        <begin position="28"/>
        <end position="43"/>
    </location>
</feature>
<dbReference type="GO" id="GO:0000470">
    <property type="term" value="P:maturation of LSU-rRNA"/>
    <property type="evidence" value="ECO:0007669"/>
    <property type="project" value="TreeGrafter"/>
</dbReference>
<feature type="region of interest" description="Disordered" evidence="2">
    <location>
        <begin position="1"/>
        <end position="122"/>
    </location>
</feature>